<evidence type="ECO:0000313" key="7">
    <source>
        <dbReference type="EMBL" id="KAE8149661.1"/>
    </source>
</evidence>
<dbReference type="GO" id="GO:0046872">
    <property type="term" value="F:metal ion binding"/>
    <property type="evidence" value="ECO:0007669"/>
    <property type="project" value="UniProtKB-UniRule"/>
</dbReference>
<dbReference type="PANTHER" id="PTHR28657:SF11">
    <property type="entry name" value="INDOLEAMINE 2,3-DIOXYGENASE"/>
    <property type="match status" value="1"/>
</dbReference>
<comment type="catalytic activity">
    <reaction evidence="5">
        <text>L-tryptophan + O2 = N-formyl-L-kynurenine</text>
        <dbReference type="Rhea" id="RHEA:24536"/>
        <dbReference type="ChEBI" id="CHEBI:15379"/>
        <dbReference type="ChEBI" id="CHEBI:57912"/>
        <dbReference type="ChEBI" id="CHEBI:58629"/>
    </reaction>
</comment>
<protein>
    <recommendedName>
        <fullName evidence="5">Indoleamine 2,3-dioxygenase</fullName>
        <ecNumber evidence="5">1.13.11.52</ecNumber>
    </recommendedName>
</protein>
<name>A0A5N6TUA0_ASPAV</name>
<accession>A0A5N6TUA0</accession>
<organism evidence="7 8">
    <name type="scientific">Aspergillus avenaceus</name>
    <dbReference type="NCBI Taxonomy" id="36643"/>
    <lineage>
        <taxon>Eukaryota</taxon>
        <taxon>Fungi</taxon>
        <taxon>Dikarya</taxon>
        <taxon>Ascomycota</taxon>
        <taxon>Pezizomycotina</taxon>
        <taxon>Eurotiomycetes</taxon>
        <taxon>Eurotiomycetidae</taxon>
        <taxon>Eurotiales</taxon>
        <taxon>Aspergillaceae</taxon>
        <taxon>Aspergillus</taxon>
        <taxon>Aspergillus subgen. Circumdati</taxon>
    </lineage>
</organism>
<keyword evidence="4 5" id="KW-0349">Heme</keyword>
<evidence type="ECO:0000256" key="4">
    <source>
        <dbReference type="PIRSR" id="PIRSR600898-1"/>
    </source>
</evidence>
<proteinExistence type="inferred from homology"/>
<dbReference type="InterPro" id="IPR037217">
    <property type="entry name" value="Trp/Indoleamine_2_3_dOase-like"/>
</dbReference>
<evidence type="ECO:0000256" key="1">
    <source>
        <dbReference type="ARBA" id="ARBA00007119"/>
    </source>
</evidence>
<dbReference type="GO" id="GO:0033754">
    <property type="term" value="F:indoleamine 2,3-dioxygenase activity"/>
    <property type="evidence" value="ECO:0007669"/>
    <property type="project" value="UniProtKB-EC"/>
</dbReference>
<comment type="function">
    <text evidence="5">Produces N-formyl-kynurenine through the oxidation of tryptophan.</text>
</comment>
<keyword evidence="8" id="KW-1185">Reference proteome</keyword>
<keyword evidence="6" id="KW-0732">Signal</keyword>
<sequence>MSLFLLPFPFIIALLLVLAWRRRTQRLKADATAWQIQNIKSMKRQGAHETATLLADLIENDGAGAWPPKTNYGSWPEPLRAYKDIYLELVPTLPAANPSLDDDVNQEKRNKYRMRMRKLLSERVDIVGVEKLMIAAAAGDTDAFPRDVYNAFYCCIAVCRHAYRWATIPVVKVAQLEKIVDFPPELDVPWPYLQRSFRVDADSGNNTANVLHNFDENGERVFKINVGLNELITSSEDAFFRLFYDLEVLAMPIYYDMIRAVVCFEENDTVSCLTHLQNITFRVRTLLKVFYDGLTASRVSKEVWLSYVQGFQGWGVGRMINGEYVKFDGLSGNHVLIFQALDAFLGIGRYLSDENMDRYIPGRQRDLCVALKKHSFRGKLKGPMDCQIEEEFKKIVNHMKLFRSAHRTRVMPYLEQPAPERLTMTAGKSVLEGPDAKSALKVLDDMLVTRLKQTA</sequence>
<feature type="binding site" description="proximal binding residue" evidence="4">
    <location>
        <position position="406"/>
    </location>
    <ligand>
        <name>heme b</name>
        <dbReference type="ChEBI" id="CHEBI:60344"/>
    </ligand>
    <ligandPart>
        <name>Fe</name>
        <dbReference type="ChEBI" id="CHEBI:18248"/>
    </ligandPart>
</feature>
<dbReference type="Proteomes" id="UP000325780">
    <property type="component" value="Unassembled WGS sequence"/>
</dbReference>
<dbReference type="PANTHER" id="PTHR28657">
    <property type="entry name" value="INDOLEAMINE 2,3-DIOXYGENASE"/>
    <property type="match status" value="1"/>
</dbReference>
<feature type="chain" id="PRO_5024968716" description="Indoleamine 2,3-dioxygenase" evidence="6">
    <location>
        <begin position="20"/>
        <end position="455"/>
    </location>
</feature>
<dbReference type="GO" id="GO:0034354">
    <property type="term" value="P:'de novo' NAD+ biosynthetic process from L-tryptophan"/>
    <property type="evidence" value="ECO:0007669"/>
    <property type="project" value="TreeGrafter"/>
</dbReference>
<dbReference type="OrthoDB" id="4662583at2759"/>
<dbReference type="Gene3D" id="1.20.58.480">
    <property type="match status" value="1"/>
</dbReference>
<keyword evidence="5" id="KW-0560">Oxidoreductase</keyword>
<dbReference type="GO" id="GO:0019441">
    <property type="term" value="P:L-tryptophan catabolic process to kynurenine"/>
    <property type="evidence" value="ECO:0007669"/>
    <property type="project" value="UniProtKB-UniRule"/>
</dbReference>
<reference evidence="7 8" key="1">
    <citation type="submission" date="2019-04" db="EMBL/GenBank/DDBJ databases">
        <title>Friends and foes A comparative genomics study of 23 Aspergillus species from section Flavi.</title>
        <authorList>
            <consortium name="DOE Joint Genome Institute"/>
            <person name="Kjaerbolling I."/>
            <person name="Vesth T."/>
            <person name="Frisvad J.C."/>
            <person name="Nybo J.L."/>
            <person name="Theobald S."/>
            <person name="Kildgaard S."/>
            <person name="Isbrandt T."/>
            <person name="Kuo A."/>
            <person name="Sato A."/>
            <person name="Lyhne E.K."/>
            <person name="Kogle M.E."/>
            <person name="Wiebenga A."/>
            <person name="Kun R.S."/>
            <person name="Lubbers R.J."/>
            <person name="Makela M.R."/>
            <person name="Barry K."/>
            <person name="Chovatia M."/>
            <person name="Clum A."/>
            <person name="Daum C."/>
            <person name="Haridas S."/>
            <person name="He G."/>
            <person name="LaButti K."/>
            <person name="Lipzen A."/>
            <person name="Mondo S."/>
            <person name="Riley R."/>
            <person name="Salamov A."/>
            <person name="Simmons B.A."/>
            <person name="Magnuson J.K."/>
            <person name="Henrissat B."/>
            <person name="Mortensen U.H."/>
            <person name="Larsen T.O."/>
            <person name="Devries R.P."/>
            <person name="Grigoriev I.V."/>
            <person name="Machida M."/>
            <person name="Baker S.E."/>
            <person name="Andersen M.R."/>
        </authorList>
    </citation>
    <scope>NUCLEOTIDE SEQUENCE [LARGE SCALE GENOMIC DNA]</scope>
    <source>
        <strain evidence="7 8">IBT 18842</strain>
    </source>
</reference>
<keyword evidence="5" id="KW-0223">Dioxygenase</keyword>
<evidence type="ECO:0000256" key="5">
    <source>
        <dbReference type="RuleBase" id="RU369119"/>
    </source>
</evidence>
<dbReference type="GO" id="GO:0005737">
    <property type="term" value="C:cytoplasm"/>
    <property type="evidence" value="ECO:0007669"/>
    <property type="project" value="TreeGrafter"/>
</dbReference>
<dbReference type="EMBL" id="ML742116">
    <property type="protein sequence ID" value="KAE8149661.1"/>
    <property type="molecule type" value="Genomic_DNA"/>
</dbReference>
<evidence type="ECO:0000256" key="3">
    <source>
        <dbReference type="ARBA" id="ARBA00023004"/>
    </source>
</evidence>
<dbReference type="EC" id="1.13.11.52" evidence="5"/>
<dbReference type="Pfam" id="PF01231">
    <property type="entry name" value="IDO"/>
    <property type="match status" value="1"/>
</dbReference>
<gene>
    <name evidence="7" type="ORF">BDV25DRAFT_155887</name>
</gene>
<keyword evidence="2 4" id="KW-0479">Metal-binding</keyword>
<feature type="signal peptide" evidence="6">
    <location>
        <begin position="1"/>
        <end position="19"/>
    </location>
</feature>
<dbReference type="AlphaFoldDB" id="A0A5N6TUA0"/>
<dbReference type="GO" id="GO:0020037">
    <property type="term" value="F:heme binding"/>
    <property type="evidence" value="ECO:0007669"/>
    <property type="project" value="UniProtKB-UniRule"/>
</dbReference>
<comment type="similarity">
    <text evidence="1 5">Belongs to the indoleamine 2,3-dioxygenase family.</text>
</comment>
<keyword evidence="3 4" id="KW-0408">Iron</keyword>
<evidence type="ECO:0000313" key="8">
    <source>
        <dbReference type="Proteomes" id="UP000325780"/>
    </source>
</evidence>
<dbReference type="SUPFAM" id="SSF140959">
    <property type="entry name" value="Indolic compounds 2,3-dioxygenase-like"/>
    <property type="match status" value="1"/>
</dbReference>
<dbReference type="InterPro" id="IPR000898">
    <property type="entry name" value="Indolamine_dOase"/>
</dbReference>
<evidence type="ECO:0000256" key="6">
    <source>
        <dbReference type="SAM" id="SignalP"/>
    </source>
</evidence>
<evidence type="ECO:0000256" key="2">
    <source>
        <dbReference type="ARBA" id="ARBA00022723"/>
    </source>
</evidence>